<reference evidence="3" key="1">
    <citation type="journal article" date="2022" name="Plant J.">
        <title>Strategies of tolerance reflected in two North American maple genomes.</title>
        <authorList>
            <person name="McEvoy S.L."/>
            <person name="Sezen U.U."/>
            <person name="Trouern-Trend A."/>
            <person name="McMahon S.M."/>
            <person name="Schaberg P.G."/>
            <person name="Yang J."/>
            <person name="Wegrzyn J.L."/>
            <person name="Swenson N.G."/>
        </authorList>
    </citation>
    <scope>NUCLEOTIDE SEQUENCE</scope>
    <source>
        <strain evidence="3">NS2018</strain>
    </source>
</reference>
<feature type="compositionally biased region" description="Basic and acidic residues" evidence="1">
    <location>
        <begin position="187"/>
        <end position="196"/>
    </location>
</feature>
<dbReference type="Proteomes" id="UP001168877">
    <property type="component" value="Unassembled WGS sequence"/>
</dbReference>
<reference evidence="3" key="2">
    <citation type="submission" date="2023-06" db="EMBL/GenBank/DDBJ databases">
        <authorList>
            <person name="Swenson N.G."/>
            <person name="Wegrzyn J.L."/>
            <person name="Mcevoy S.L."/>
        </authorList>
    </citation>
    <scope>NUCLEOTIDE SEQUENCE</scope>
    <source>
        <strain evidence="3">NS2018</strain>
        <tissue evidence="3">Leaf</tissue>
    </source>
</reference>
<evidence type="ECO:0000256" key="2">
    <source>
        <dbReference type="SAM" id="Phobius"/>
    </source>
</evidence>
<evidence type="ECO:0000256" key="1">
    <source>
        <dbReference type="SAM" id="MobiDB-lite"/>
    </source>
</evidence>
<feature type="region of interest" description="Disordered" evidence="1">
    <location>
        <begin position="187"/>
        <end position="210"/>
    </location>
</feature>
<proteinExistence type="predicted"/>
<keyword evidence="2" id="KW-1133">Transmembrane helix</keyword>
<evidence type="ECO:0000313" key="3">
    <source>
        <dbReference type="EMBL" id="KAK0599212.1"/>
    </source>
</evidence>
<protein>
    <submittedName>
        <fullName evidence="3">Uncharacterized protein</fullName>
    </submittedName>
</protein>
<sequence length="210" mass="23930">MVSMLIMQRSKKTPGAIEAIMFMLISNFELYALCSFMVDKPRRTQRVPKKNPRFTLGHKCRGPQLLLLEGSSSPNKEEDTDEELEEPIANEPTEPEISFHALTGWSTSKTMRITTKIGHYEVVVLIDSGSTHNFINEKVADMLHLPVVPTEPFNVKERLPLDDATWEDTKELRDRFLNVNLEDKVPVDGGGIDKPRRSQRGPKKNPRFLT</sequence>
<feature type="compositionally biased region" description="Acidic residues" evidence="1">
    <location>
        <begin position="78"/>
        <end position="87"/>
    </location>
</feature>
<feature type="transmembrane region" description="Helical" evidence="2">
    <location>
        <begin position="20"/>
        <end position="38"/>
    </location>
</feature>
<feature type="region of interest" description="Disordered" evidence="1">
    <location>
        <begin position="66"/>
        <end position="87"/>
    </location>
</feature>
<feature type="compositionally biased region" description="Basic residues" evidence="1">
    <location>
        <begin position="197"/>
        <end position="210"/>
    </location>
</feature>
<evidence type="ECO:0000313" key="4">
    <source>
        <dbReference type="Proteomes" id="UP001168877"/>
    </source>
</evidence>
<organism evidence="3 4">
    <name type="scientific">Acer saccharum</name>
    <name type="common">Sugar maple</name>
    <dbReference type="NCBI Taxonomy" id="4024"/>
    <lineage>
        <taxon>Eukaryota</taxon>
        <taxon>Viridiplantae</taxon>
        <taxon>Streptophyta</taxon>
        <taxon>Embryophyta</taxon>
        <taxon>Tracheophyta</taxon>
        <taxon>Spermatophyta</taxon>
        <taxon>Magnoliopsida</taxon>
        <taxon>eudicotyledons</taxon>
        <taxon>Gunneridae</taxon>
        <taxon>Pentapetalae</taxon>
        <taxon>rosids</taxon>
        <taxon>malvids</taxon>
        <taxon>Sapindales</taxon>
        <taxon>Sapindaceae</taxon>
        <taxon>Hippocastanoideae</taxon>
        <taxon>Acereae</taxon>
        <taxon>Acer</taxon>
    </lineage>
</organism>
<name>A0AA39SS91_ACESA</name>
<dbReference type="InterPro" id="IPR021109">
    <property type="entry name" value="Peptidase_aspartic_dom_sf"/>
</dbReference>
<comment type="caution">
    <text evidence="3">The sequence shown here is derived from an EMBL/GenBank/DDBJ whole genome shotgun (WGS) entry which is preliminary data.</text>
</comment>
<dbReference type="CDD" id="cd00303">
    <property type="entry name" value="retropepsin_like"/>
    <property type="match status" value="1"/>
</dbReference>
<dbReference type="EMBL" id="JAUESC010000003">
    <property type="protein sequence ID" value="KAK0599212.1"/>
    <property type="molecule type" value="Genomic_DNA"/>
</dbReference>
<accession>A0AA39SS91</accession>
<gene>
    <name evidence="3" type="ORF">LWI29_003295</name>
</gene>
<keyword evidence="4" id="KW-1185">Reference proteome</keyword>
<dbReference type="AlphaFoldDB" id="A0AA39SS91"/>
<dbReference type="Gene3D" id="2.40.70.10">
    <property type="entry name" value="Acid Proteases"/>
    <property type="match status" value="1"/>
</dbReference>
<keyword evidence="2" id="KW-0812">Transmembrane</keyword>
<keyword evidence="2" id="KW-0472">Membrane</keyword>